<evidence type="ECO:0000313" key="3">
    <source>
        <dbReference type="EMBL" id="KAK9791393.1"/>
    </source>
</evidence>
<dbReference type="PANTHER" id="PTHR12136">
    <property type="entry name" value="ENHANCED DISEASE RESISTANCE-RELATED"/>
    <property type="match status" value="1"/>
</dbReference>
<dbReference type="Proteomes" id="UP001465755">
    <property type="component" value="Unassembled WGS sequence"/>
</dbReference>
<dbReference type="AlphaFoldDB" id="A0AAW1NQF3"/>
<dbReference type="InterPro" id="IPR045096">
    <property type="entry name" value="EDR2-like"/>
</dbReference>
<gene>
    <name evidence="3" type="ORF">WJX73_002054</name>
</gene>
<feature type="domain" description="START" evidence="2">
    <location>
        <begin position="380"/>
        <end position="507"/>
    </location>
</feature>
<feature type="compositionally biased region" description="Polar residues" evidence="1">
    <location>
        <begin position="851"/>
        <end position="860"/>
    </location>
</feature>
<evidence type="ECO:0000313" key="4">
    <source>
        <dbReference type="Proteomes" id="UP001465755"/>
    </source>
</evidence>
<protein>
    <recommendedName>
        <fullName evidence="2">START domain-containing protein</fullName>
    </recommendedName>
</protein>
<dbReference type="InterPro" id="IPR009769">
    <property type="entry name" value="EDR2_C"/>
</dbReference>
<dbReference type="Pfam" id="PF07059">
    <property type="entry name" value="EDR2_C"/>
    <property type="match status" value="1"/>
</dbReference>
<proteinExistence type="predicted"/>
<dbReference type="SUPFAM" id="SSF55961">
    <property type="entry name" value="Bet v1-like"/>
    <property type="match status" value="1"/>
</dbReference>
<feature type="compositionally biased region" description="Low complexity" evidence="1">
    <location>
        <begin position="161"/>
        <end position="175"/>
    </location>
</feature>
<dbReference type="InterPro" id="IPR002913">
    <property type="entry name" value="START_lipid-bd_dom"/>
</dbReference>
<dbReference type="PROSITE" id="PS50848">
    <property type="entry name" value="START"/>
    <property type="match status" value="1"/>
</dbReference>
<feature type="region of interest" description="Disordered" evidence="1">
    <location>
        <begin position="567"/>
        <end position="587"/>
    </location>
</feature>
<dbReference type="Gene3D" id="3.30.530.20">
    <property type="match status" value="1"/>
</dbReference>
<dbReference type="InterPro" id="IPR023393">
    <property type="entry name" value="START-like_dom_sf"/>
</dbReference>
<organism evidence="3 4">
    <name type="scientific">Symbiochloris irregularis</name>
    <dbReference type="NCBI Taxonomy" id="706552"/>
    <lineage>
        <taxon>Eukaryota</taxon>
        <taxon>Viridiplantae</taxon>
        <taxon>Chlorophyta</taxon>
        <taxon>core chlorophytes</taxon>
        <taxon>Trebouxiophyceae</taxon>
        <taxon>Trebouxiales</taxon>
        <taxon>Trebouxiaceae</taxon>
        <taxon>Symbiochloris</taxon>
    </lineage>
</organism>
<dbReference type="PANTHER" id="PTHR12136:SF41">
    <property type="entry name" value="PLECKSTRIN HOMOLOGY (PH) AND LIPID-BINDING START DOMAINS-CONTAINING PROTEIN"/>
    <property type="match status" value="1"/>
</dbReference>
<reference evidence="3 4" key="1">
    <citation type="journal article" date="2024" name="Nat. Commun.">
        <title>Phylogenomics reveals the evolutionary origins of lichenization in chlorophyte algae.</title>
        <authorList>
            <person name="Puginier C."/>
            <person name="Libourel C."/>
            <person name="Otte J."/>
            <person name="Skaloud P."/>
            <person name="Haon M."/>
            <person name="Grisel S."/>
            <person name="Petersen M."/>
            <person name="Berrin J.G."/>
            <person name="Delaux P.M."/>
            <person name="Dal Grande F."/>
            <person name="Keller J."/>
        </authorList>
    </citation>
    <scope>NUCLEOTIDE SEQUENCE [LARGE SCALE GENOMIC DNA]</scope>
    <source>
        <strain evidence="3 4">SAG 2036</strain>
    </source>
</reference>
<feature type="region of interest" description="Disordered" evidence="1">
    <location>
        <begin position="153"/>
        <end position="250"/>
    </location>
</feature>
<evidence type="ECO:0000256" key="1">
    <source>
        <dbReference type="SAM" id="MobiDB-lite"/>
    </source>
</evidence>
<comment type="caution">
    <text evidence="3">The sequence shown here is derived from an EMBL/GenBank/DDBJ whole genome shotgun (WGS) entry which is preliminary data.</text>
</comment>
<evidence type="ECO:0000259" key="2">
    <source>
        <dbReference type="PROSITE" id="PS50848"/>
    </source>
</evidence>
<keyword evidence="4" id="KW-1185">Reference proteome</keyword>
<dbReference type="GO" id="GO:0008289">
    <property type="term" value="F:lipid binding"/>
    <property type="evidence" value="ECO:0007669"/>
    <property type="project" value="InterPro"/>
</dbReference>
<dbReference type="EMBL" id="JALJOQ010000177">
    <property type="protein sequence ID" value="KAK9791393.1"/>
    <property type="molecule type" value="Genomic_DNA"/>
</dbReference>
<accession>A0AAW1NQF3</accession>
<feature type="compositionally biased region" description="Polar residues" evidence="1">
    <location>
        <begin position="572"/>
        <end position="584"/>
    </location>
</feature>
<feature type="compositionally biased region" description="Polar residues" evidence="1">
    <location>
        <begin position="806"/>
        <end position="823"/>
    </location>
</feature>
<name>A0AAW1NQF3_9CHLO</name>
<feature type="region of interest" description="Disordered" evidence="1">
    <location>
        <begin position="806"/>
        <end position="866"/>
    </location>
</feature>
<sequence length="866" mass="94897">MHRSTSSNRSASSRLSADALILEGTLFRESQSVPGIVKERRAAIFPDCFGTFASAKPRTGSKLARKNFSQTFVFSSSTSLSPVAKRTFSVSTSGKRNKLVALLSNHYTEKELWAFTVSTADRKRRHTLKVTIAFAAEQQAQQWRTAMSNAVQPHMVSPQHSSSESSEAADGAFSDETPRVSSAGLDDRRGSHQHKAAAVKLPQLPEDAAGRAHSISSQDSQPWKDPDSPDPSHSQHHHHLHRHSDSPTHIRSPFDKMWSVEDRSDSFSPADRELIRSLGQTKAAEAIDPTGHSNAWEAFHCHDGITACIGRAGDNLGALMLSYIVRAPPQLVAKTLLQHTQQVGVEALGLAQPQLLETVDPFTQYFRSMWNHWGWARFFVAPREIVFKRSWRKDDDGTYVVLISSSEHRDAPRQERSWWQWFAPVRMQMDSSGWTLAPLLQQYQGGLQRESGETLITLVVKLDAQGWLSQSTPLGKLFNPFLKAISLTRGRRGFIHPLIQLSEVLRTQAEAERFVMRPFLQGHEHSVHGSETGKRASETGIAGAQSKLASLRTKSILKPASVSAKSFKRKQSTATGDNTPTATVTEGGERYLRDHVKVLSEEPLFALASVDLCEVDAACPNIARFLPSIRDSTAPFTFVVQIMIPSNPLLSLTFAWAATHAASDSFTQSDADHHDVSSAFDLSLARFLAGGASAEADTRRNATFKLIPRVTEGSWIIKQSVGTTPCLLGRKLRTLYHRGEKYLEVDVDVASSSVAATVVGLVQGATKALVVDMGVLLEGHTADELPERLLGTVRFSHLDMSTGYKLNTTTGELTPRNNGTGSTKPAKKKAARFSRTSKDAAPSKTVPVLASSRSDSTTTGSKDKNA</sequence>